<comment type="caution">
    <text evidence="2">The sequence shown here is derived from an EMBL/GenBank/DDBJ whole genome shotgun (WGS) entry which is preliminary data.</text>
</comment>
<dbReference type="Pfam" id="PF13753">
    <property type="entry name" value="SWM_repeat"/>
    <property type="match status" value="4"/>
</dbReference>
<organism evidence="2 3">
    <name type="scientific">Orenia marismortui</name>
    <dbReference type="NCBI Taxonomy" id="46469"/>
    <lineage>
        <taxon>Bacteria</taxon>
        <taxon>Bacillati</taxon>
        <taxon>Bacillota</taxon>
        <taxon>Clostridia</taxon>
        <taxon>Halanaerobiales</taxon>
        <taxon>Halobacteroidaceae</taxon>
        <taxon>Orenia</taxon>
    </lineage>
</organism>
<evidence type="ECO:0000313" key="2">
    <source>
        <dbReference type="EMBL" id="TDX58992.1"/>
    </source>
</evidence>
<dbReference type="RefSeq" id="WP_134114614.1">
    <property type="nucleotide sequence ID" value="NZ_SOEG01000002.1"/>
</dbReference>
<feature type="chain" id="PRO_5039356031" evidence="1">
    <location>
        <begin position="30"/>
        <end position="1619"/>
    </location>
</feature>
<evidence type="ECO:0000313" key="3">
    <source>
        <dbReference type="Proteomes" id="UP000295832"/>
    </source>
</evidence>
<evidence type="ECO:0000256" key="1">
    <source>
        <dbReference type="SAM" id="SignalP"/>
    </source>
</evidence>
<dbReference type="Proteomes" id="UP000295832">
    <property type="component" value="Unassembled WGS sequence"/>
</dbReference>
<accession>A0A4R8HG43</accession>
<feature type="signal peptide" evidence="1">
    <location>
        <begin position="1"/>
        <end position="29"/>
    </location>
</feature>
<gene>
    <name evidence="2" type="ORF">C7959_102130</name>
</gene>
<protein>
    <submittedName>
        <fullName evidence="2">Putative repeat protein (TIGR02059 family)</fullName>
    </submittedName>
</protein>
<proteinExistence type="predicted"/>
<dbReference type="InterPro" id="IPR011801">
    <property type="entry name" value="Swm_rep_I_cyn"/>
</dbReference>
<keyword evidence="3" id="KW-1185">Reference proteome</keyword>
<sequence>MGSFFSQKNNKLLVISVLMIGLLALVGCSDDDGSPTYNVSGKVIKADGTGVEGIKLNAGNKVAETDAEGKWSFTRVKEGVEITPVAGEAQSATFFEPEAYEVKSNQEDVEFTMTGVTGATYVEGIEYKEDIDETLFIISFDRDIREADARKDLKEAITVEGLDGGFSVNLLANEEAATFLDSLNVTNTDDGDDDTDYLEDKVLIIRINGRVANELKVIIEKDTFVNYDEDGEKGSKLGAIETAKLGLSADNSLETIQEAMEGDGVEEITTVVSDIDNKAKTVYVLLNDDKLPAVELPTVEQVYSSLSPVDAGAEVISISEREDNTSLYRVNENDLVVVRAENGKTTEYKIEIDPMYKDNTVESRVNVDGNKYYTVDNTANVISSGTVTISYNGKFDISKLDYDNDYKDVMFVEKDYDDEFSADKADDIKDLVPGNEYKLVVRSAIGTVRIYDIETAEPSDNTNLISDDIRELAIDNEAKTVVVNTNAAGVAFDTVFAPEDNAILPSEAIVDDATVTITAADGITTADYKVDVVPAITDAVIDDDVANEINLTFSEEVGLSDKSGFTVKVNDTEIAIKSMHNNSEGNGEEYATLVLAEDVKELQTVTISYDGSGDINADADNDPLFAHVNYPVTNNVDAPDFADAIVRDNNPYSLEIEFDMDLDPLVDEDYEDIDASDNFTVMVNGTEVEIKAVTRDDIDTSSSGQDTITLTLVQKILEDDDITVSYTPLEEYEFIRDIAEDQTVGFENQGVANAVNAPDYEMIPVAVTDNRNDMSLIDDTITADQDAVLVELDSNVTIDGDANKVAEQFTVYLNDKAYIPSDIDVSTDGTLIQLTIDTRILEGEKIEVAYTPGNNVYNDQDVLEDGYNNVARSFAAGSGDFSTKGKSVPNRIEVPELETATIFDGAADKLVLDFNANVELYNVIAADPNAFTVNSSQGEINVIDVTAGTDADQIVLTLEEAVDENAKINDITVTYDPQFRSDSPVTTDLIVDSTADDLYNRVLPFIDEVVDNRVKVPTELINAIVIEGDRNQPDTIELTFNDDIEEVSKIVNDAEENIFYVNYSGGVRDSKDPEEITVTNATVSGDKVILTLDDYVAGEDEFTLHYIENVIKDVDGDTVVDFDGIGFASDATSTIDLDNGDNIGLNEVEELYITGGKATNPHTILLDLNKVIAIDQDDPDFDFDASYGDDFADDNFKVYFGSQEVKVTNTQLKATGTLEEQILLTLNKPITVDSGNVTVSYEFVAGADQDHIDSKITDGRHNYLENDNLDSNKINKNVPIESLDFASFESAIVEDNTSNIISLTFTDSVINTPAVDSIDVTVGGSSATISNVRASGNNVSITLDEKVKEDALVQVSGIFEFVANDVELSNEAVVNEVEGAKVASALVADNVSDKVVVTFEEKTNIDDATGNDTSVQRVSGVSDEDLISDFKVAIDGNNTTITAVNISANKLTLTLDRKVEETASVTLDYTNNDHLQDQYGNLAVIDASVAAFAVANEVENDLAIDYDSETTLANDTANDSAVVTVPMNQAIEYQGNSDDINSLDLKVYTVNDGTALPINTIEVVDSGRTLKITLANAVTKEDGNLTAYYISNPDDNLVTIAKDAVETFSVHVQNTLTEE</sequence>
<reference evidence="2 3" key="1">
    <citation type="submission" date="2019-03" db="EMBL/GenBank/DDBJ databases">
        <title>Subsurface microbial communities from deep shales in Ohio and West Virginia, USA.</title>
        <authorList>
            <person name="Wrighton K."/>
        </authorList>
    </citation>
    <scope>NUCLEOTIDE SEQUENCE [LARGE SCALE GENOMIC DNA]</scope>
    <source>
        <strain evidence="2 3">MSL 6dP</strain>
    </source>
</reference>
<keyword evidence="1" id="KW-0732">Signal</keyword>
<name>A0A4R8HG43_9FIRM</name>
<dbReference type="NCBIfam" id="TIGR02059">
    <property type="entry name" value="swm_rep_I"/>
    <property type="match status" value="4"/>
</dbReference>
<dbReference type="InterPro" id="IPR028059">
    <property type="entry name" value="SWM_rpt"/>
</dbReference>
<dbReference type="EMBL" id="SOEG01000002">
    <property type="protein sequence ID" value="TDX58992.1"/>
    <property type="molecule type" value="Genomic_DNA"/>
</dbReference>